<name>A0A363D0Z0_9BACT</name>
<dbReference type="SUPFAM" id="SSF56935">
    <property type="entry name" value="Porins"/>
    <property type="match status" value="1"/>
</dbReference>
<dbReference type="Pfam" id="PF05538">
    <property type="entry name" value="Campylo_MOMP"/>
    <property type="match status" value="1"/>
</dbReference>
<protein>
    <recommendedName>
        <fullName evidence="4">Porin domain-containing protein</fullName>
    </recommendedName>
</protein>
<dbReference type="Proteomes" id="UP000251135">
    <property type="component" value="Unassembled WGS sequence"/>
</dbReference>
<proteinExistence type="predicted"/>
<evidence type="ECO:0000313" key="3">
    <source>
        <dbReference type="Proteomes" id="UP000251135"/>
    </source>
</evidence>
<accession>A0A363D0Z0</accession>
<dbReference type="InterPro" id="IPR008439">
    <property type="entry name" value="Campylo_MOMP"/>
</dbReference>
<dbReference type="InterPro" id="IPR023614">
    <property type="entry name" value="Porin_dom_sf"/>
</dbReference>
<evidence type="ECO:0008006" key="4">
    <source>
        <dbReference type="Google" id="ProtNLM"/>
    </source>
</evidence>
<sequence length="448" mass="47000">MKKIAKLSLVAAVAVMGLTTANAQPLEEAIKNVEVTGSVVYRYNDNSNDTTAGSLYNGKLGADKKDLSKESSATNNYKVALGLSSKVNDDVKFNSRFVVGAPTSTGTGDAGFASLNSSENGDQNVGTELTNAYFGYTGIKNTTVNVGKQGLTTPWTVAVDSDGNEQTGTGILALSTVGPVTLAAAYFNQTNLNNSLDAKLGGFANDTSPDEDIIDAAVVKGNVLDGSEDIATIGAIVVAGPVTIDAWYLDAQDKFDSYTVGAKSSLDLSGVKLGIDARYASLSLDKSVAVALKDVISANGVAEEDNSIAKLALTAKAGIFDAKVAYAMTGKEGGLTALDNDATTTLLGWSITSNGKADADYWQVVAGVDILSNLNLSANYGNIQYIAAANSTVDVEEEEIYAQLMYKMSKNLNTYVRYGTYTKEASDNTSSVDINDDVRGRLQVEYTF</sequence>
<organism evidence="2 3">
    <name type="scientific">Arcobacter caeni</name>
    <dbReference type="NCBI Taxonomy" id="1912877"/>
    <lineage>
        <taxon>Bacteria</taxon>
        <taxon>Pseudomonadati</taxon>
        <taxon>Campylobacterota</taxon>
        <taxon>Epsilonproteobacteria</taxon>
        <taxon>Campylobacterales</taxon>
        <taxon>Arcobacteraceae</taxon>
        <taxon>Arcobacter</taxon>
    </lineage>
</organism>
<comment type="caution">
    <text evidence="2">The sequence shown here is derived from an EMBL/GenBank/DDBJ whole genome shotgun (WGS) entry which is preliminary data.</text>
</comment>
<keyword evidence="3" id="KW-1185">Reference proteome</keyword>
<keyword evidence="1" id="KW-0732">Signal</keyword>
<dbReference type="Gene3D" id="2.40.160.10">
    <property type="entry name" value="Porin"/>
    <property type="match status" value="1"/>
</dbReference>
<evidence type="ECO:0000256" key="1">
    <source>
        <dbReference type="SAM" id="SignalP"/>
    </source>
</evidence>
<reference evidence="2 3" key="1">
    <citation type="submission" date="2017-02" db="EMBL/GenBank/DDBJ databases">
        <title>Arcobacter caeni sp. nov, a new Arcobacter species isolated from reclaimed water.</title>
        <authorList>
            <person name="Figueras M.J."/>
            <person name="Perez-Cataluna A."/>
            <person name="Salas-Masso N."/>
        </authorList>
    </citation>
    <scope>NUCLEOTIDE SEQUENCE [LARGE SCALE GENOMIC DNA]</scope>
    <source>
        <strain evidence="2 3">RW17-10</strain>
    </source>
</reference>
<feature type="signal peptide" evidence="1">
    <location>
        <begin position="1"/>
        <end position="23"/>
    </location>
</feature>
<dbReference type="RefSeq" id="WP_108558680.1">
    <property type="nucleotide sequence ID" value="NZ_MUXE01000006.1"/>
</dbReference>
<dbReference type="OrthoDB" id="5365239at2"/>
<gene>
    <name evidence="2" type="ORF">B0174_05595</name>
</gene>
<dbReference type="EMBL" id="MUXE01000006">
    <property type="protein sequence ID" value="PUE64979.1"/>
    <property type="molecule type" value="Genomic_DNA"/>
</dbReference>
<dbReference type="AlphaFoldDB" id="A0A363D0Z0"/>
<feature type="chain" id="PRO_5016859522" description="Porin domain-containing protein" evidence="1">
    <location>
        <begin position="24"/>
        <end position="448"/>
    </location>
</feature>
<evidence type="ECO:0000313" key="2">
    <source>
        <dbReference type="EMBL" id="PUE64979.1"/>
    </source>
</evidence>